<sequence>MIRAQDGLDWETDGRTWPNRSASRFITTASCHWHVQISGPESAPIILLLHGTGAASHSWRHLLPLLATRFRVVAPDLPGHGFTRPQEPVDLSLAGMVQSLTELLGEFDRCPVIVVGHSAGAAIAVTLAASHANAVPRHVIGINGAFLPIRGNALFSPLAKALFANPFSASMFSLMSRVTPLGGNLLTATGSDIDQEGRSIYRLLLSSPAHVRGALGMMAAWDLSRFDATLQRLPFPMTLIAARDDPMVPIENSVHAAGQATGSRLVLTDRGGHLLHECRAADIARWIDEAISEQKRPDGADAA</sequence>
<dbReference type="Pfam" id="PF12697">
    <property type="entry name" value="Abhydrolase_6"/>
    <property type="match status" value="1"/>
</dbReference>
<dbReference type="GO" id="GO:0047372">
    <property type="term" value="F:monoacylglycerol lipase activity"/>
    <property type="evidence" value="ECO:0007669"/>
    <property type="project" value="TreeGrafter"/>
</dbReference>
<dbReference type="InterPro" id="IPR000073">
    <property type="entry name" value="AB_hydrolase_1"/>
</dbReference>
<keyword evidence="2" id="KW-0378">Hydrolase</keyword>
<protein>
    <submittedName>
        <fullName evidence="2">Alpha/beta fold hydrolase</fullName>
    </submittedName>
</protein>
<gene>
    <name evidence="2" type="ORF">FAA97_07230</name>
</gene>
<dbReference type="OrthoDB" id="9799612at2"/>
<evidence type="ECO:0000313" key="3">
    <source>
        <dbReference type="Proteomes" id="UP000308828"/>
    </source>
</evidence>
<name>A0A4S8P4K7_9HYPH</name>
<proteinExistence type="predicted"/>
<evidence type="ECO:0000259" key="1">
    <source>
        <dbReference type="Pfam" id="PF12697"/>
    </source>
</evidence>
<dbReference type="NCBIfam" id="TIGR03056">
    <property type="entry name" value="bchO_mg_che_rel"/>
    <property type="match status" value="1"/>
</dbReference>
<keyword evidence="3" id="KW-1185">Reference proteome</keyword>
<organism evidence="2 3">
    <name type="scientific">Peteryoungia ipomoeae</name>
    <dbReference type="NCBI Taxonomy" id="1210932"/>
    <lineage>
        <taxon>Bacteria</taxon>
        <taxon>Pseudomonadati</taxon>
        <taxon>Pseudomonadota</taxon>
        <taxon>Alphaproteobacteria</taxon>
        <taxon>Hyphomicrobiales</taxon>
        <taxon>Rhizobiaceae</taxon>
        <taxon>Peteryoungia</taxon>
    </lineage>
</organism>
<dbReference type="EMBL" id="STGV01000002">
    <property type="protein sequence ID" value="THV23772.1"/>
    <property type="molecule type" value="Genomic_DNA"/>
</dbReference>
<dbReference type="GO" id="GO:0046464">
    <property type="term" value="P:acylglycerol catabolic process"/>
    <property type="evidence" value="ECO:0007669"/>
    <property type="project" value="TreeGrafter"/>
</dbReference>
<reference evidence="2 3" key="1">
    <citation type="submission" date="2019-04" db="EMBL/GenBank/DDBJ databases">
        <title>Genome sequence of strain shin9-1.</title>
        <authorList>
            <person name="Gao J."/>
            <person name="Sun J."/>
        </authorList>
    </citation>
    <scope>NUCLEOTIDE SEQUENCE [LARGE SCALE GENOMIC DNA]</scope>
    <source>
        <strain evidence="3">shin9-1</strain>
    </source>
</reference>
<dbReference type="InterPro" id="IPR050266">
    <property type="entry name" value="AB_hydrolase_sf"/>
</dbReference>
<dbReference type="PRINTS" id="PR00111">
    <property type="entry name" value="ABHYDROLASE"/>
</dbReference>
<dbReference type="InterPro" id="IPR017497">
    <property type="entry name" value="BchO"/>
</dbReference>
<comment type="caution">
    <text evidence="2">The sequence shown here is derived from an EMBL/GenBank/DDBJ whole genome shotgun (WGS) entry which is preliminary data.</text>
</comment>
<dbReference type="InterPro" id="IPR029058">
    <property type="entry name" value="AB_hydrolase_fold"/>
</dbReference>
<feature type="domain" description="AB hydrolase-1" evidence="1">
    <location>
        <begin position="46"/>
        <end position="284"/>
    </location>
</feature>
<dbReference type="SUPFAM" id="SSF53474">
    <property type="entry name" value="alpha/beta-Hydrolases"/>
    <property type="match status" value="1"/>
</dbReference>
<accession>A0A4S8P4K7</accession>
<dbReference type="PANTHER" id="PTHR43798">
    <property type="entry name" value="MONOACYLGLYCEROL LIPASE"/>
    <property type="match status" value="1"/>
</dbReference>
<dbReference type="PANTHER" id="PTHR43798:SF33">
    <property type="entry name" value="HYDROLASE, PUTATIVE (AFU_ORTHOLOGUE AFUA_2G14860)-RELATED"/>
    <property type="match status" value="1"/>
</dbReference>
<dbReference type="AlphaFoldDB" id="A0A4S8P4K7"/>
<dbReference type="Gene3D" id="3.40.50.1820">
    <property type="entry name" value="alpha/beta hydrolase"/>
    <property type="match status" value="1"/>
</dbReference>
<dbReference type="Proteomes" id="UP000308828">
    <property type="component" value="Unassembled WGS sequence"/>
</dbReference>
<evidence type="ECO:0000313" key="2">
    <source>
        <dbReference type="EMBL" id="THV23772.1"/>
    </source>
</evidence>
<dbReference type="GO" id="GO:0016020">
    <property type="term" value="C:membrane"/>
    <property type="evidence" value="ECO:0007669"/>
    <property type="project" value="TreeGrafter"/>
</dbReference>
<dbReference type="RefSeq" id="WP_136597869.1">
    <property type="nucleotide sequence ID" value="NZ_STGV01000002.1"/>
</dbReference>